<gene>
    <name evidence="6" type="ORF">CLODIP_2_CD15432</name>
</gene>
<dbReference type="PRINTS" id="PR00722">
    <property type="entry name" value="CHYMOTRYPSIN"/>
</dbReference>
<evidence type="ECO:0000256" key="1">
    <source>
        <dbReference type="ARBA" id="ARBA00023157"/>
    </source>
</evidence>
<evidence type="ECO:0000256" key="2">
    <source>
        <dbReference type="ARBA" id="ARBA00024195"/>
    </source>
</evidence>
<proteinExistence type="inferred from homology"/>
<organism evidence="6 7">
    <name type="scientific">Cloeon dipterum</name>
    <dbReference type="NCBI Taxonomy" id="197152"/>
    <lineage>
        <taxon>Eukaryota</taxon>
        <taxon>Metazoa</taxon>
        <taxon>Ecdysozoa</taxon>
        <taxon>Arthropoda</taxon>
        <taxon>Hexapoda</taxon>
        <taxon>Insecta</taxon>
        <taxon>Pterygota</taxon>
        <taxon>Palaeoptera</taxon>
        <taxon>Ephemeroptera</taxon>
        <taxon>Pisciforma</taxon>
        <taxon>Baetidae</taxon>
        <taxon>Cloeon</taxon>
    </lineage>
</organism>
<feature type="chain" id="PRO_5035909347" description="Peptidase S1 domain-containing protein" evidence="4">
    <location>
        <begin position="18"/>
        <end position="411"/>
    </location>
</feature>
<dbReference type="InterPro" id="IPR001254">
    <property type="entry name" value="Trypsin_dom"/>
</dbReference>
<sequence>MRFLLALVIVFACNCAALEDAKSNQQIVFQNKDEHIFEVRSTTSATTQASSDVSSTSSQSQQESTTTGRPSTPQQPLLDRKNQTADRLGNEGNKNCNCIRIDQCPLVGTRIVTPESNCTEKNFVLCCSKPKPPKHSAVTCGIRPDSITLPADEAPQPGQAPYGYYPWVVALLDAETNVYLGGGVLLNNVHVLTAAHKIYTVDNSNPERIKVRLGEWDARNHREPYRPIDRNVTEIIVHPEFNAKNLKGDVAILTMEEVVPLRQNPHIGSACLPAATSNFVGQRCWVSGWGKDAFEPMGKLQEVMKHVDVPVIDPDECETRLRDTKLSQHFQLDKQSFLCAGGEPQKDACTGDGGSPLVCESTTTQGQFYVAGLVAWGIGCATPGLPGVYVNVAGYSDWIREVTANFRNLEY</sequence>
<evidence type="ECO:0000313" key="6">
    <source>
        <dbReference type="EMBL" id="CAB3362925.1"/>
    </source>
</evidence>
<evidence type="ECO:0000313" key="7">
    <source>
        <dbReference type="Proteomes" id="UP000494165"/>
    </source>
</evidence>
<dbReference type="Proteomes" id="UP000494165">
    <property type="component" value="Unassembled WGS sequence"/>
</dbReference>
<dbReference type="InterPro" id="IPR001314">
    <property type="entry name" value="Peptidase_S1A"/>
</dbReference>
<evidence type="ECO:0000259" key="5">
    <source>
        <dbReference type="PROSITE" id="PS50240"/>
    </source>
</evidence>
<feature type="region of interest" description="Disordered" evidence="3">
    <location>
        <begin position="42"/>
        <end position="79"/>
    </location>
</feature>
<protein>
    <recommendedName>
        <fullName evidence="5">Peptidase S1 domain-containing protein</fullName>
    </recommendedName>
</protein>
<name>A0A8S1C4G9_9INSE</name>
<comment type="similarity">
    <text evidence="2">Belongs to the peptidase S1 family. CLIP subfamily.</text>
</comment>
<keyword evidence="7" id="KW-1185">Reference proteome</keyword>
<dbReference type="GO" id="GO:0004252">
    <property type="term" value="F:serine-type endopeptidase activity"/>
    <property type="evidence" value="ECO:0007669"/>
    <property type="project" value="InterPro"/>
</dbReference>
<feature type="compositionally biased region" description="Low complexity" evidence="3">
    <location>
        <begin position="42"/>
        <end position="67"/>
    </location>
</feature>
<dbReference type="PANTHER" id="PTHR24258:SF116">
    <property type="entry name" value="FI16631P1-RELATED"/>
    <property type="match status" value="1"/>
</dbReference>
<accession>A0A8S1C4G9</accession>
<feature type="signal peptide" evidence="4">
    <location>
        <begin position="1"/>
        <end position="17"/>
    </location>
</feature>
<dbReference type="EMBL" id="CADEPI010000010">
    <property type="protein sequence ID" value="CAB3362925.1"/>
    <property type="molecule type" value="Genomic_DNA"/>
</dbReference>
<evidence type="ECO:0000256" key="3">
    <source>
        <dbReference type="SAM" id="MobiDB-lite"/>
    </source>
</evidence>
<comment type="caution">
    <text evidence="6">The sequence shown here is derived from an EMBL/GenBank/DDBJ whole genome shotgun (WGS) entry which is preliminary data.</text>
</comment>
<dbReference type="SUPFAM" id="SSF50494">
    <property type="entry name" value="Trypsin-like serine proteases"/>
    <property type="match status" value="1"/>
</dbReference>
<dbReference type="PANTHER" id="PTHR24258">
    <property type="entry name" value="SERINE PROTEASE-RELATED"/>
    <property type="match status" value="1"/>
</dbReference>
<reference evidence="6 7" key="1">
    <citation type="submission" date="2020-04" db="EMBL/GenBank/DDBJ databases">
        <authorList>
            <person name="Alioto T."/>
            <person name="Alioto T."/>
            <person name="Gomez Garrido J."/>
        </authorList>
    </citation>
    <scope>NUCLEOTIDE SEQUENCE [LARGE SCALE GENOMIC DNA]</scope>
</reference>
<dbReference type="Gene3D" id="2.40.10.10">
    <property type="entry name" value="Trypsin-like serine proteases"/>
    <property type="match status" value="1"/>
</dbReference>
<dbReference type="CDD" id="cd00190">
    <property type="entry name" value="Tryp_SPc"/>
    <property type="match status" value="1"/>
</dbReference>
<evidence type="ECO:0000256" key="4">
    <source>
        <dbReference type="SAM" id="SignalP"/>
    </source>
</evidence>
<dbReference type="Pfam" id="PF00089">
    <property type="entry name" value="Trypsin"/>
    <property type="match status" value="1"/>
</dbReference>
<keyword evidence="4" id="KW-0732">Signal</keyword>
<dbReference type="InterPro" id="IPR009003">
    <property type="entry name" value="Peptidase_S1_PA"/>
</dbReference>
<dbReference type="AlphaFoldDB" id="A0A8S1C4G9"/>
<dbReference type="FunFam" id="2.40.10.10:FF:000002">
    <property type="entry name" value="Transmembrane protease serine"/>
    <property type="match status" value="1"/>
</dbReference>
<dbReference type="InterPro" id="IPR043504">
    <property type="entry name" value="Peptidase_S1_PA_chymotrypsin"/>
</dbReference>
<keyword evidence="1" id="KW-1015">Disulfide bond</keyword>
<dbReference type="SMART" id="SM00020">
    <property type="entry name" value="Tryp_SPc"/>
    <property type="match status" value="1"/>
</dbReference>
<dbReference type="PROSITE" id="PS50240">
    <property type="entry name" value="TRYPSIN_DOM"/>
    <property type="match status" value="1"/>
</dbReference>
<dbReference type="OrthoDB" id="6656697at2759"/>
<feature type="domain" description="Peptidase S1" evidence="5">
    <location>
        <begin position="138"/>
        <end position="404"/>
    </location>
</feature>
<dbReference type="GO" id="GO:0006508">
    <property type="term" value="P:proteolysis"/>
    <property type="evidence" value="ECO:0007669"/>
    <property type="project" value="InterPro"/>
</dbReference>